<comment type="function">
    <text evidence="5">Responsible for synthesis of pseudouridine from uracil.</text>
</comment>
<dbReference type="Gene3D" id="3.10.290.10">
    <property type="entry name" value="RNA-binding S4 domain"/>
    <property type="match status" value="1"/>
</dbReference>
<evidence type="ECO:0000256" key="1">
    <source>
        <dbReference type="ARBA" id="ARBA00010876"/>
    </source>
</evidence>
<dbReference type="EMBL" id="VMFF01000041">
    <property type="protein sequence ID" value="TSC65525.1"/>
    <property type="molecule type" value="Genomic_DNA"/>
</dbReference>
<dbReference type="InterPro" id="IPR002942">
    <property type="entry name" value="S4_RNA-bd"/>
</dbReference>
<proteinExistence type="inferred from homology"/>
<evidence type="ECO:0000256" key="4">
    <source>
        <dbReference type="PROSITE-ProRule" id="PRU00182"/>
    </source>
</evidence>
<gene>
    <name evidence="7" type="ORF">G01um101477_439</name>
</gene>
<dbReference type="InterPro" id="IPR036986">
    <property type="entry name" value="S4_RNA-bd_sf"/>
</dbReference>
<dbReference type="PROSITE" id="PS50889">
    <property type="entry name" value="S4"/>
    <property type="match status" value="1"/>
</dbReference>
<comment type="catalytic activity">
    <reaction evidence="5">
        <text>a uridine in RNA = a pseudouridine in RNA</text>
        <dbReference type="Rhea" id="RHEA:48348"/>
        <dbReference type="Rhea" id="RHEA-COMP:12068"/>
        <dbReference type="Rhea" id="RHEA-COMP:12069"/>
        <dbReference type="ChEBI" id="CHEBI:65314"/>
        <dbReference type="ChEBI" id="CHEBI:65315"/>
    </reaction>
</comment>
<sequence>MKKFEVQENKLRLDRFLAESFKEVSRSRIQKDIEAGLVFVNKVKVLEAKFVVRSGDMVEYDYTEEKKIQAKELDIKTIFENKDILIIDKPAGLVVHPAPGYKGVTLAEGLLHKYKDIKVIGEDEIRPGIVHRLDKDTSGVLLVAKSQKMFEHLKDSFQNHTVKKQYISLLAGHLPSKHGFINTPIGRHPTDFRKMTVNLPKEPKESVTEYTVLEYLPFKGENIKGRKSIDEFTLVRVNLHTGRTHQIRVHFSSLGFPIVGDALYGPKNNCSFGLDIQRQFLHASNIEVQLPDKSWVQAHADLPEDLKKVLIDLKAKNINL</sequence>
<keyword evidence="4" id="KW-0694">RNA-binding</keyword>
<accession>A0A554JB02</accession>
<dbReference type="InterPro" id="IPR006224">
    <property type="entry name" value="PsdUridine_synth_RluA-like_CS"/>
</dbReference>
<dbReference type="SMART" id="SM00363">
    <property type="entry name" value="S4"/>
    <property type="match status" value="1"/>
</dbReference>
<organism evidence="7 8">
    <name type="scientific">Candidatus Doudnabacteria bacterium Gr01-1014_77</name>
    <dbReference type="NCBI Taxonomy" id="2017133"/>
    <lineage>
        <taxon>Bacteria</taxon>
        <taxon>Candidatus Doudnaibacteriota</taxon>
    </lineage>
</organism>
<evidence type="ECO:0000256" key="2">
    <source>
        <dbReference type="ARBA" id="ARBA00023235"/>
    </source>
</evidence>
<name>A0A554JB02_9BACT</name>
<dbReference type="SUPFAM" id="SSF55120">
    <property type="entry name" value="Pseudouridine synthase"/>
    <property type="match status" value="1"/>
</dbReference>
<dbReference type="Pfam" id="PF01479">
    <property type="entry name" value="S4"/>
    <property type="match status" value="1"/>
</dbReference>
<keyword evidence="2 5" id="KW-0413">Isomerase</keyword>
<dbReference type="InterPro" id="IPR050188">
    <property type="entry name" value="RluA_PseudoU_synthase"/>
</dbReference>
<dbReference type="PANTHER" id="PTHR21600:SF44">
    <property type="entry name" value="RIBOSOMAL LARGE SUBUNIT PSEUDOURIDINE SYNTHASE D"/>
    <property type="match status" value="1"/>
</dbReference>
<dbReference type="PANTHER" id="PTHR21600">
    <property type="entry name" value="MITOCHONDRIAL RNA PSEUDOURIDINE SYNTHASE"/>
    <property type="match status" value="1"/>
</dbReference>
<feature type="domain" description="RNA-binding S4" evidence="6">
    <location>
        <begin position="11"/>
        <end position="69"/>
    </location>
</feature>
<protein>
    <recommendedName>
        <fullName evidence="5">Pseudouridine synthase</fullName>
        <ecNumber evidence="5">5.4.99.-</ecNumber>
    </recommendedName>
</protein>
<dbReference type="Pfam" id="PF00849">
    <property type="entry name" value="PseudoU_synth_2"/>
    <property type="match status" value="1"/>
</dbReference>
<reference evidence="7 8" key="1">
    <citation type="submission" date="2017-07" db="EMBL/GenBank/DDBJ databases">
        <title>Mechanisms for carbon and nitrogen cycling indicate functional differentiation within the Candidate Phyla Radiation.</title>
        <authorList>
            <person name="Danczak R.E."/>
            <person name="Johnston M.D."/>
            <person name="Kenah C."/>
            <person name="Slattery M."/>
            <person name="Wrighton K.C."/>
            <person name="Wilkins M.J."/>
        </authorList>
    </citation>
    <scope>NUCLEOTIDE SEQUENCE [LARGE SCALE GENOMIC DNA]</scope>
    <source>
        <strain evidence="7">Gr01-1014_77</strain>
    </source>
</reference>
<dbReference type="Proteomes" id="UP000319613">
    <property type="component" value="Unassembled WGS sequence"/>
</dbReference>
<dbReference type="EC" id="5.4.99.-" evidence="5"/>
<dbReference type="GO" id="GO:0120159">
    <property type="term" value="F:rRNA pseudouridine synthase activity"/>
    <property type="evidence" value="ECO:0007669"/>
    <property type="project" value="UniProtKB-ARBA"/>
</dbReference>
<evidence type="ECO:0000259" key="6">
    <source>
        <dbReference type="SMART" id="SM00363"/>
    </source>
</evidence>
<comment type="caution">
    <text evidence="7">The sequence shown here is derived from an EMBL/GenBank/DDBJ whole genome shotgun (WGS) entry which is preliminary data.</text>
</comment>
<dbReference type="CDD" id="cd02869">
    <property type="entry name" value="PseudoU_synth_RluA_like"/>
    <property type="match status" value="1"/>
</dbReference>
<dbReference type="GO" id="GO:0000455">
    <property type="term" value="P:enzyme-directed rRNA pseudouridine synthesis"/>
    <property type="evidence" value="ECO:0007669"/>
    <property type="project" value="UniProtKB-ARBA"/>
</dbReference>
<dbReference type="InterPro" id="IPR006225">
    <property type="entry name" value="PsdUridine_synth_RluC/D"/>
</dbReference>
<evidence type="ECO:0000256" key="5">
    <source>
        <dbReference type="RuleBase" id="RU362028"/>
    </source>
</evidence>
<evidence type="ECO:0000313" key="8">
    <source>
        <dbReference type="Proteomes" id="UP000319613"/>
    </source>
</evidence>
<feature type="active site" evidence="3">
    <location>
        <position position="134"/>
    </location>
</feature>
<dbReference type="GO" id="GO:0003723">
    <property type="term" value="F:RNA binding"/>
    <property type="evidence" value="ECO:0007669"/>
    <property type="project" value="UniProtKB-KW"/>
</dbReference>
<dbReference type="InterPro" id="IPR020103">
    <property type="entry name" value="PsdUridine_synth_cat_dom_sf"/>
</dbReference>
<dbReference type="InterPro" id="IPR006145">
    <property type="entry name" value="PsdUridine_synth_RsuA/RluA"/>
</dbReference>
<evidence type="ECO:0000313" key="7">
    <source>
        <dbReference type="EMBL" id="TSC65525.1"/>
    </source>
</evidence>
<dbReference type="CDD" id="cd00165">
    <property type="entry name" value="S4"/>
    <property type="match status" value="1"/>
</dbReference>
<dbReference type="Gene3D" id="3.30.2350.10">
    <property type="entry name" value="Pseudouridine synthase"/>
    <property type="match status" value="1"/>
</dbReference>
<evidence type="ECO:0000256" key="3">
    <source>
        <dbReference type="PIRSR" id="PIRSR606225-1"/>
    </source>
</evidence>
<dbReference type="NCBIfam" id="TIGR00005">
    <property type="entry name" value="rluA_subfam"/>
    <property type="match status" value="1"/>
</dbReference>
<dbReference type="AlphaFoldDB" id="A0A554JB02"/>
<dbReference type="PROSITE" id="PS01129">
    <property type="entry name" value="PSI_RLU"/>
    <property type="match status" value="1"/>
</dbReference>
<comment type="similarity">
    <text evidence="1 5">Belongs to the pseudouridine synthase RluA family.</text>
</comment>
<dbReference type="SUPFAM" id="SSF55174">
    <property type="entry name" value="Alpha-L RNA-binding motif"/>
    <property type="match status" value="1"/>
</dbReference>